<dbReference type="InterPro" id="IPR011335">
    <property type="entry name" value="Restrct_endonuc-II-like"/>
</dbReference>
<dbReference type="Gene3D" id="3.90.320.10">
    <property type="match status" value="1"/>
</dbReference>
<reference evidence="1 2" key="1">
    <citation type="submission" date="2020-06" db="EMBL/GenBank/DDBJ databases">
        <title>Dyadobacter sandarakinus sp. nov., isolated from the soil of the Arctic Yellow River Station.</title>
        <authorList>
            <person name="Zhang Y."/>
            <person name="Peng F."/>
        </authorList>
    </citation>
    <scope>NUCLEOTIDE SEQUENCE [LARGE SCALE GENOMIC DNA]</scope>
    <source>
        <strain evidence="1 2">Q3-56</strain>
    </source>
</reference>
<dbReference type="Proteomes" id="UP000612680">
    <property type="component" value="Chromosome"/>
</dbReference>
<keyword evidence="2" id="KW-1185">Reference proteome</keyword>
<dbReference type="InterPro" id="IPR011604">
    <property type="entry name" value="PDDEXK-like_dom_sf"/>
</dbReference>
<dbReference type="SUPFAM" id="SSF52980">
    <property type="entry name" value="Restriction endonuclease-like"/>
    <property type="match status" value="1"/>
</dbReference>
<name>A0ABX7I107_9BACT</name>
<dbReference type="EMBL" id="CP056775">
    <property type="protein sequence ID" value="QRQ99746.1"/>
    <property type="molecule type" value="Genomic_DNA"/>
</dbReference>
<protein>
    <submittedName>
        <fullName evidence="1">Uncharacterized protein</fullName>
    </submittedName>
</protein>
<dbReference type="RefSeq" id="WP_204660507.1">
    <property type="nucleotide sequence ID" value="NZ_CP056775.1"/>
</dbReference>
<gene>
    <name evidence="1" type="ORF">HWI92_01840</name>
</gene>
<evidence type="ECO:0000313" key="2">
    <source>
        <dbReference type="Proteomes" id="UP000612680"/>
    </source>
</evidence>
<accession>A0ABX7I107</accession>
<organism evidence="1 2">
    <name type="scientific">Dyadobacter sandarakinus</name>
    <dbReference type="NCBI Taxonomy" id="2747268"/>
    <lineage>
        <taxon>Bacteria</taxon>
        <taxon>Pseudomonadati</taxon>
        <taxon>Bacteroidota</taxon>
        <taxon>Cytophagia</taxon>
        <taxon>Cytophagales</taxon>
        <taxon>Spirosomataceae</taxon>
        <taxon>Dyadobacter</taxon>
    </lineage>
</organism>
<proteinExistence type="predicted"/>
<sequence length="238" mass="27585">MNNPTDNILFRCSRLGDLVTEAKKKGEELGETAKTYIRQVWLEKEFGYKEEVLTDEMMKGHLCEQDSLGLVQSVLKGEFRAKNTLKLKNEFIAGTPDIILKKEDVIEDVKSSWNLRTFTEAELIKNYFWQGQGYMWLTGKKNYRLIYCLVPTPEEILVETKKKIYYKFNCDESNPHYIQMCAQIDHNNNVINSIPAANRIKVFEFAYDQEKIDSLIKKIEAAREHYKTLSLPGVAVPA</sequence>
<evidence type="ECO:0000313" key="1">
    <source>
        <dbReference type="EMBL" id="QRQ99746.1"/>
    </source>
</evidence>